<organism evidence="2 3">
    <name type="scientific">Candidatus Pantoea multigeneris</name>
    <dbReference type="NCBI Taxonomy" id="2608357"/>
    <lineage>
        <taxon>Bacteria</taxon>
        <taxon>Pseudomonadati</taxon>
        <taxon>Pseudomonadota</taxon>
        <taxon>Gammaproteobacteria</taxon>
        <taxon>Enterobacterales</taxon>
        <taxon>Erwiniaceae</taxon>
        <taxon>Pantoea</taxon>
    </lineage>
</organism>
<evidence type="ECO:0000313" key="2">
    <source>
        <dbReference type="EMBL" id="NIF23102.1"/>
    </source>
</evidence>
<dbReference type="Proteomes" id="UP001515683">
    <property type="component" value="Unassembled WGS sequence"/>
</dbReference>
<accession>A0ABX0RFA6</accession>
<dbReference type="InterPro" id="IPR028049">
    <property type="entry name" value="Imm-NTF2"/>
</dbReference>
<evidence type="ECO:0000259" key="1">
    <source>
        <dbReference type="Pfam" id="PF15655"/>
    </source>
</evidence>
<proteinExistence type="predicted"/>
<dbReference type="Pfam" id="PF15655">
    <property type="entry name" value="Imm-NTF2"/>
    <property type="match status" value="1"/>
</dbReference>
<dbReference type="EMBL" id="VWXF01000007">
    <property type="protein sequence ID" value="NIF23102.1"/>
    <property type="molecule type" value="Genomic_DNA"/>
</dbReference>
<feature type="domain" description="NTF2 fold immunity protein" evidence="1">
    <location>
        <begin position="11"/>
        <end position="138"/>
    </location>
</feature>
<evidence type="ECO:0000313" key="3">
    <source>
        <dbReference type="Proteomes" id="UP001515683"/>
    </source>
</evidence>
<reference evidence="2 3" key="1">
    <citation type="journal article" date="2019" name="bioRxiv">
        <title>Bacteria contribute to plant secondary compound degradation in a generalist herbivore system.</title>
        <authorList>
            <person name="Francoeur C.B."/>
            <person name="Khadempour L."/>
            <person name="Moreira-Soto R.D."/>
            <person name="Gotting K."/>
            <person name="Book A.J."/>
            <person name="Pinto-Tomas A.A."/>
            <person name="Keefover-Ring K."/>
            <person name="Currie C.R."/>
        </authorList>
    </citation>
    <scope>NUCLEOTIDE SEQUENCE [LARGE SCALE GENOMIC DNA]</scope>
    <source>
        <strain evidence="2">Acro-835</strain>
    </source>
</reference>
<gene>
    <name evidence="2" type="ORF">F3J40_16055</name>
</gene>
<name>A0ABX0RFA6_9GAMM</name>
<sequence length="139" mass="16184">MVYMMNDINGAKETLTTFIFEMNKWEVESYGLLAEGGTDEIKNKIKIELDSIFNTYCTLRDRKQGRQVSLSCSEPPEYSLDEEITSAAIAKNKAIIETQQKTGFENVFKYTLNHTALGWRIDKKERFSEFESKWVKYNI</sequence>
<comment type="caution">
    <text evidence="2">The sequence shown here is derived from an EMBL/GenBank/DDBJ whole genome shotgun (WGS) entry which is preliminary data.</text>
</comment>
<protein>
    <recommendedName>
        <fullName evidence="1">NTF2 fold immunity protein domain-containing protein</fullName>
    </recommendedName>
</protein>
<keyword evidence="3" id="KW-1185">Reference proteome</keyword>